<evidence type="ECO:0000313" key="3">
    <source>
        <dbReference type="Proteomes" id="UP000292459"/>
    </source>
</evidence>
<evidence type="ECO:0000256" key="1">
    <source>
        <dbReference type="SAM" id="Phobius"/>
    </source>
</evidence>
<keyword evidence="3" id="KW-1185">Reference proteome</keyword>
<sequence>MSPLLDKLLHFAIGLAVGMVFWGLLERYTRSAARSFNPIAFLIMLIWGASGLFFFRKLGVPIFSHTYFYMAFPDWDIPLYQATRLPFLVHRSWLFHSVLIPMGLLGLWLGLSQQSPITSFQRSLLNLLRDGAIGLSVGISAHLLWDALLSSTRRGFYIAGFGNSLSLLWLLVNLVIGIGIPLLIAKQFRSSEPSSQP</sequence>
<proteinExistence type="predicted"/>
<dbReference type="RefSeq" id="WP_044150934.1">
    <property type="nucleotide sequence ID" value="NZ_QVFV01000001.1"/>
</dbReference>
<feature type="transmembrane region" description="Helical" evidence="1">
    <location>
        <begin position="37"/>
        <end position="55"/>
    </location>
</feature>
<name>A0A4Q7EFF6_9CYAN</name>
<dbReference type="EMBL" id="QVFV01000001">
    <property type="protein sequence ID" value="RZM82291.1"/>
    <property type="molecule type" value="Genomic_DNA"/>
</dbReference>
<reference evidence="2 3" key="1">
    <citation type="submission" date="2018-11" db="EMBL/GenBank/DDBJ databases">
        <title>Whole genome sequencing of an environmental sample.</title>
        <authorList>
            <person name="Sarangi A.N."/>
            <person name="Singh D."/>
            <person name="Tripathy S."/>
        </authorList>
    </citation>
    <scope>NUCLEOTIDE SEQUENCE [LARGE SCALE GENOMIC DNA]</scope>
    <source>
        <strain evidence="2 3">Lakshadweep</strain>
    </source>
</reference>
<dbReference type="Proteomes" id="UP000292459">
    <property type="component" value="Unassembled WGS sequence"/>
</dbReference>
<dbReference type="OrthoDB" id="572104at2"/>
<feature type="transmembrane region" description="Helical" evidence="1">
    <location>
        <begin position="165"/>
        <end position="185"/>
    </location>
</feature>
<keyword evidence="1" id="KW-0812">Transmembrane</keyword>
<accession>A0A4Q7EFF6</accession>
<feature type="transmembrane region" description="Helical" evidence="1">
    <location>
        <begin position="7"/>
        <end position="25"/>
    </location>
</feature>
<protein>
    <submittedName>
        <fullName evidence="2">Uncharacterized protein</fullName>
    </submittedName>
</protein>
<feature type="transmembrane region" description="Helical" evidence="1">
    <location>
        <begin position="93"/>
        <end position="111"/>
    </location>
</feature>
<keyword evidence="1" id="KW-1133">Transmembrane helix</keyword>
<comment type="caution">
    <text evidence="2">The sequence shown here is derived from an EMBL/GenBank/DDBJ whole genome shotgun (WGS) entry which is preliminary data.</text>
</comment>
<evidence type="ECO:0000313" key="2">
    <source>
        <dbReference type="EMBL" id="RZM82291.1"/>
    </source>
</evidence>
<gene>
    <name evidence="2" type="ORF">DYY88_03310</name>
</gene>
<organism evidence="2 3">
    <name type="scientific">Leptolyngbya iicbica LK</name>
    <dbReference type="NCBI Taxonomy" id="2294035"/>
    <lineage>
        <taxon>Bacteria</taxon>
        <taxon>Bacillati</taxon>
        <taxon>Cyanobacteriota</taxon>
        <taxon>Cyanophyceae</taxon>
        <taxon>Leptolyngbyales</taxon>
        <taxon>Leptolyngbyaceae</taxon>
        <taxon>Leptolyngbya group</taxon>
        <taxon>Leptolyngbya</taxon>
        <taxon>Leptolyngbya iicbica</taxon>
    </lineage>
</organism>
<dbReference type="AlphaFoldDB" id="A0A4Q7EFF6"/>
<keyword evidence="1" id="KW-0472">Membrane</keyword>